<gene>
    <name evidence="2" type="ORF">D0C36_22675</name>
</gene>
<reference evidence="2 3" key="1">
    <citation type="submission" date="2018-08" db="EMBL/GenBank/DDBJ databases">
        <title>Mucilaginibacter sp. MYSH2.</title>
        <authorList>
            <person name="Seo T."/>
        </authorList>
    </citation>
    <scope>NUCLEOTIDE SEQUENCE [LARGE SCALE GENOMIC DNA]</scope>
    <source>
        <strain evidence="2 3">MYSH2</strain>
    </source>
</reference>
<evidence type="ECO:0000256" key="1">
    <source>
        <dbReference type="SAM" id="SignalP"/>
    </source>
</evidence>
<dbReference type="RefSeq" id="WP_117394020.1">
    <property type="nucleotide sequence ID" value="NZ_QWDC01000005.1"/>
</dbReference>
<name>A0A372NP86_9SPHI</name>
<organism evidence="2 3">
    <name type="scientific">Mucilaginibacter conchicola</name>
    <dbReference type="NCBI Taxonomy" id="2303333"/>
    <lineage>
        <taxon>Bacteria</taxon>
        <taxon>Pseudomonadati</taxon>
        <taxon>Bacteroidota</taxon>
        <taxon>Sphingobacteriia</taxon>
        <taxon>Sphingobacteriales</taxon>
        <taxon>Sphingobacteriaceae</taxon>
        <taxon>Mucilaginibacter</taxon>
    </lineage>
</organism>
<dbReference type="OrthoDB" id="798527at2"/>
<dbReference type="EMBL" id="QWDC01000005">
    <property type="protein sequence ID" value="RFZ90053.1"/>
    <property type="molecule type" value="Genomic_DNA"/>
</dbReference>
<keyword evidence="3" id="KW-1185">Reference proteome</keyword>
<dbReference type="PROSITE" id="PS51257">
    <property type="entry name" value="PROKAR_LIPOPROTEIN"/>
    <property type="match status" value="1"/>
</dbReference>
<comment type="caution">
    <text evidence="2">The sequence shown here is derived from an EMBL/GenBank/DDBJ whole genome shotgun (WGS) entry which is preliminary data.</text>
</comment>
<proteinExistence type="predicted"/>
<keyword evidence="1" id="KW-0732">Signal</keyword>
<feature type="chain" id="PRO_5016704076" description="DUF3836 domain-containing protein" evidence="1">
    <location>
        <begin position="23"/>
        <end position="124"/>
    </location>
</feature>
<evidence type="ECO:0008006" key="4">
    <source>
        <dbReference type="Google" id="ProtNLM"/>
    </source>
</evidence>
<dbReference type="Proteomes" id="UP000264217">
    <property type="component" value="Unassembled WGS sequence"/>
</dbReference>
<accession>A0A372NP86</accession>
<sequence>MKNSKFIAVSALIVAYSCNLPASNNLSGTYVHNGKNEYSVAYDTIRISPITDGKTYNVSEHIGYHPIKDGILRPKEFKIKTWQATWDQEKNTLSENQFAQQFYYDPKSKTLTSGSAIFLKIKDN</sequence>
<protein>
    <recommendedName>
        <fullName evidence="4">DUF3836 domain-containing protein</fullName>
    </recommendedName>
</protein>
<dbReference type="AlphaFoldDB" id="A0A372NP86"/>
<evidence type="ECO:0000313" key="3">
    <source>
        <dbReference type="Proteomes" id="UP000264217"/>
    </source>
</evidence>
<evidence type="ECO:0000313" key="2">
    <source>
        <dbReference type="EMBL" id="RFZ90053.1"/>
    </source>
</evidence>
<feature type="signal peptide" evidence="1">
    <location>
        <begin position="1"/>
        <end position="22"/>
    </location>
</feature>